<dbReference type="PIRSF" id="PIRSF037238">
    <property type="entry name" value="Carboxypeptidase_G2"/>
    <property type="match status" value="1"/>
</dbReference>
<evidence type="ECO:0000256" key="2">
    <source>
        <dbReference type="ARBA" id="ARBA00022723"/>
    </source>
</evidence>
<dbReference type="PANTHER" id="PTHR43808">
    <property type="entry name" value="ACETYLORNITHINE DEACETYLASE"/>
    <property type="match status" value="1"/>
</dbReference>
<dbReference type="InterPro" id="IPR002933">
    <property type="entry name" value="Peptidase_M20"/>
</dbReference>
<organism evidence="6 7">
    <name type="scientific">Lysinibacillus contaminans</name>
    <dbReference type="NCBI Taxonomy" id="1293441"/>
    <lineage>
        <taxon>Bacteria</taxon>
        <taxon>Bacillati</taxon>
        <taxon>Bacillota</taxon>
        <taxon>Bacilli</taxon>
        <taxon>Bacillales</taxon>
        <taxon>Bacillaceae</taxon>
        <taxon>Lysinibacillus</taxon>
    </lineage>
</organism>
<dbReference type="SUPFAM" id="SSF55031">
    <property type="entry name" value="Bacterial exopeptidase dimerisation domain"/>
    <property type="match status" value="1"/>
</dbReference>
<proteinExistence type="predicted"/>
<protein>
    <submittedName>
        <fullName evidence="6">Peptidase M20</fullName>
    </submittedName>
</protein>
<dbReference type="Pfam" id="PF01546">
    <property type="entry name" value="Peptidase_M20"/>
    <property type="match status" value="1"/>
</dbReference>
<dbReference type="Gene3D" id="3.40.630.10">
    <property type="entry name" value="Zn peptidases"/>
    <property type="match status" value="1"/>
</dbReference>
<evidence type="ECO:0000256" key="1">
    <source>
        <dbReference type="ARBA" id="ARBA00001947"/>
    </source>
</evidence>
<dbReference type="InterPro" id="IPR036264">
    <property type="entry name" value="Bact_exopeptidase_dim_dom"/>
</dbReference>
<evidence type="ECO:0000256" key="4">
    <source>
        <dbReference type="ARBA" id="ARBA00022833"/>
    </source>
</evidence>
<dbReference type="CDD" id="cd03885">
    <property type="entry name" value="M20_CPDG2"/>
    <property type="match status" value="1"/>
</dbReference>
<dbReference type="InterPro" id="IPR001261">
    <property type="entry name" value="ArgE/DapE_CS"/>
</dbReference>
<keyword evidence="7" id="KW-1185">Reference proteome</keyword>
<feature type="domain" description="Peptidase M20 dimerisation" evidence="5">
    <location>
        <begin position="178"/>
        <end position="271"/>
    </location>
</feature>
<name>A0ABR5JW62_9BACI</name>
<keyword evidence="3" id="KW-0378">Hydrolase</keyword>
<dbReference type="Pfam" id="PF07687">
    <property type="entry name" value="M20_dimer"/>
    <property type="match status" value="1"/>
</dbReference>
<dbReference type="InterPro" id="IPR050072">
    <property type="entry name" value="Peptidase_M20A"/>
</dbReference>
<sequence>MDQIKKYMQENQELILRDIQYLVESDSPSNNKKLADICNKKIQNLFQRYFGYKPEEIEQENYGNHLRFEYGEGEETILMLSHFDTVWNEGDLAFKVEGDKVFGPGILDMKGGLVQAIWALKALQDLHIPLSKKVIFLCTSDEEVGSPSSKEIIEKEAMNSEFALVTEPPVAESGALKTGRKGTSKYYVEIEGKAAHAGNHHEDGISAIKEAAQQIVYLESQTNYDIGTTVNVGSIKGGGKLNVVSESSTFGVDVRAKSLEEQQRIDKIMRELKPHTEGITLKVRGGINRPPMNRNNKTSELFIIAKRGAKDLGIDLKEEYVGGGSDGNFTANLGVPTLDGLGALGKGIHARNEHILASEIPNRTALLCNLISSL</sequence>
<dbReference type="EMBL" id="LGRV01000008">
    <property type="protein sequence ID" value="KOS66263.1"/>
    <property type="molecule type" value="Genomic_DNA"/>
</dbReference>
<gene>
    <name evidence="6" type="ORF">AEA09_18765</name>
</gene>
<comment type="cofactor">
    <cofactor evidence="1">
        <name>Zn(2+)</name>
        <dbReference type="ChEBI" id="CHEBI:29105"/>
    </cofactor>
</comment>
<dbReference type="Gene3D" id="3.30.70.360">
    <property type="match status" value="1"/>
</dbReference>
<keyword evidence="4" id="KW-0862">Zinc</keyword>
<dbReference type="PANTHER" id="PTHR43808:SF9">
    <property type="entry name" value="BLL0789 PROTEIN"/>
    <property type="match status" value="1"/>
</dbReference>
<evidence type="ECO:0000259" key="5">
    <source>
        <dbReference type="Pfam" id="PF07687"/>
    </source>
</evidence>
<dbReference type="InterPro" id="IPR011650">
    <property type="entry name" value="Peptidase_M20_dimer"/>
</dbReference>
<evidence type="ECO:0000313" key="6">
    <source>
        <dbReference type="EMBL" id="KOS66263.1"/>
    </source>
</evidence>
<dbReference type="RefSeq" id="WP_053585490.1">
    <property type="nucleotide sequence ID" value="NZ_LGRV01000008.1"/>
</dbReference>
<evidence type="ECO:0000256" key="3">
    <source>
        <dbReference type="ARBA" id="ARBA00022801"/>
    </source>
</evidence>
<dbReference type="PROSITE" id="PS00758">
    <property type="entry name" value="ARGE_DAPE_CPG2_1"/>
    <property type="match status" value="1"/>
</dbReference>
<dbReference type="Proteomes" id="UP000050668">
    <property type="component" value="Unassembled WGS sequence"/>
</dbReference>
<reference evidence="7" key="1">
    <citation type="submission" date="2015-07" db="EMBL/GenBank/DDBJ databases">
        <title>Fjat-14205 dsm 2895.</title>
        <authorList>
            <person name="Liu B."/>
            <person name="Wang J."/>
            <person name="Zhu Y."/>
            <person name="Liu G."/>
            <person name="Chen Q."/>
            <person name="Chen Z."/>
            <person name="Lan J."/>
            <person name="Che J."/>
            <person name="Ge C."/>
            <person name="Shi H."/>
            <person name="Pan Z."/>
            <person name="Liu X."/>
        </authorList>
    </citation>
    <scope>NUCLEOTIDE SEQUENCE [LARGE SCALE GENOMIC DNA]</scope>
    <source>
        <strain evidence="7">DSM 25560</strain>
    </source>
</reference>
<accession>A0ABR5JW62</accession>
<keyword evidence="2" id="KW-0479">Metal-binding</keyword>
<dbReference type="SUPFAM" id="SSF53187">
    <property type="entry name" value="Zn-dependent exopeptidases"/>
    <property type="match status" value="1"/>
</dbReference>
<dbReference type="InterPro" id="IPR017150">
    <property type="entry name" value="Pept_M20_glutamate_carboxypep"/>
</dbReference>
<comment type="caution">
    <text evidence="6">The sequence shown here is derived from an EMBL/GenBank/DDBJ whole genome shotgun (WGS) entry which is preliminary data.</text>
</comment>
<evidence type="ECO:0000313" key="7">
    <source>
        <dbReference type="Proteomes" id="UP000050668"/>
    </source>
</evidence>